<gene>
    <name evidence="1" type="ORF">LCGC14_1188410</name>
</gene>
<comment type="caution">
    <text evidence="1">The sequence shown here is derived from an EMBL/GenBank/DDBJ whole genome shotgun (WGS) entry which is preliminary data.</text>
</comment>
<accession>A0A0F9M7V1</accession>
<protein>
    <recommendedName>
        <fullName evidence="2">Large polyvalent protein associated domain-containing protein</fullName>
    </recommendedName>
</protein>
<feature type="non-terminal residue" evidence="1">
    <location>
        <position position="1"/>
    </location>
</feature>
<organism evidence="1">
    <name type="scientific">marine sediment metagenome</name>
    <dbReference type="NCBI Taxonomy" id="412755"/>
    <lineage>
        <taxon>unclassified sequences</taxon>
        <taxon>metagenomes</taxon>
        <taxon>ecological metagenomes</taxon>
    </lineage>
</organism>
<evidence type="ECO:0000313" key="1">
    <source>
        <dbReference type="EMBL" id="KKM95421.1"/>
    </source>
</evidence>
<proteinExistence type="predicted"/>
<evidence type="ECO:0008006" key="2">
    <source>
        <dbReference type="Google" id="ProtNLM"/>
    </source>
</evidence>
<sequence length="1625" mass="185913">RAEIVQISMDDQLKLRQAREAAEEAPEGAKEAYEAQQEITGLEISHKTDPVAQTRVKLGNRNVGLDAFVSIREQDFPEYFTVKQTTALRRGDVPVAGIIQTGRQQGKVPRDVALDELTKELNMTPDEIANRVMALRQEKRRIKDLQATIKAQMVETPLPVVTELTTGEVTENWETIGQPKLTLKQAQALTGVMGDYVLSGDALDAFQVQRALWSRTRTGQAEDFKALMNELVVVQGVGVEEAFRQAASVSFAGKLPVVRTNFFEAMSAEMRSAFFTVVFHNKQLQAYPFEMASTITAMTNALDGKPIPRKKGTGSVLFPEGGSAWDRINFVFGKQPKVLKAIEKMADERKPLKDEIVEGVFHETGREPIPIDQETADYLRNLSAIPFGYKTTFEPGFNYPIVNDLRHPAEAEFAKEKLDLSIQLSEGKIDLNTYNIEVSEARDKHFPPPPVPQFDAPIKEAYKIKPLFNFLEQSTFNRVLKEIGMAPLDIGNFLRANKASFDNSFLRQSKMLAAGNPIIGWQGHATAWQNMFSQKHTEAEWELITRDPDFHIFDQIRVDTGHDPLRVPAFAATKGTEQYRTSEEFGFTRQDVERAIPKFTAWLPHVRYSERAFSGGTNKIVWLIWKKHLAWSRRYSEKIASGDVVLKEGEAFDIIQEMTDVQSMLGDLIQRANLRRFSGLAPAMNAFFFAARSKIGRLLLPKHLIGFTIRNGKVGFNPRVMREAWKDLISWTGYISGIMFLGDWLDLWELEKDPRNAEFMSARIGNTRIDPWAGYRQFAVLYARLVTGTGISSVTGAEYDVDPIRAGQSFVTNSLSPLASILLEFWTGRNFLGQVIEYDDARYWIEKMTPFSIDDVWEAAEEDWRVGIAVTIPAVYGEGVQTYTGDWEENFPNLGLPKYVENTAYGLSEPYYDTADFWSDTAKQFKGVDPETLTPAKGFPPYIKAIAEARLINEHLATLPSDRLVNLNAVPAQGTTFTQYHQMWLDREKLVAAGDDAEITIEGETFKGEEAVEAFDKDERTKNAQQGNFSQRQFALLNQYWSITNKKEQAEFLEEHKAEIGVNPRQDWLRKHPKENAELAIWGQAKVLTKEAYDHFKTLAKKFDIPDTAVPELLLPPETSIDTHFDYEEMVSEGTHGSDEAKLLLLKDQIAADEAGEKSYVGWRNDTNQPLKLPAEQLEYYQLKVDNRQNYDDLEEAQAADDEDEVEEIRARKVDGETFHDVERRVDAIGKGTREVPIEPEIVNDVVAHMQIVDETGSGLSAESKLNRYDNPDLNAFLMNDDYHGTQAAKPLDDDKEYLDNYLVPRWRIDVKYRTEDDEYDALLTTSERQQYLLDNEGYRMGRRRREALSMSNKTTGDRFPLEQVENFVNYHEIEVKGKRQERFLVNNPDFAKAMHNIGGIDIPLPQDVPAVQFDDIYDEFEDQFLQLEGFADNQSEHYIEFPEEGLTLVQTREKARDAIRFDAQGKYTEFGLAELERNAYGKFVPENFVIDYVGYYTIIGEGRPDNYEEVNKTDLWYEDDWFFMENPEFYQQVYRELLGNEAKKFSKVPSREVFAKYLDYLKIDSRQAKLRDDFRWNNLDLDDWLVLKFDYTSVVTKRRRAALTTGERLAESIAELERRLREHP</sequence>
<name>A0A0F9M7V1_9ZZZZ</name>
<reference evidence="1" key="1">
    <citation type="journal article" date="2015" name="Nature">
        <title>Complex archaea that bridge the gap between prokaryotes and eukaryotes.</title>
        <authorList>
            <person name="Spang A."/>
            <person name="Saw J.H."/>
            <person name="Jorgensen S.L."/>
            <person name="Zaremba-Niedzwiedzka K."/>
            <person name="Martijn J."/>
            <person name="Lind A.E."/>
            <person name="van Eijk R."/>
            <person name="Schleper C."/>
            <person name="Guy L."/>
            <person name="Ettema T.J."/>
        </authorList>
    </citation>
    <scope>NUCLEOTIDE SEQUENCE</scope>
</reference>
<dbReference type="EMBL" id="LAZR01006009">
    <property type="protein sequence ID" value="KKM95421.1"/>
    <property type="molecule type" value="Genomic_DNA"/>
</dbReference>